<accession>A0A5N5SZ24</accession>
<reference evidence="2 3" key="1">
    <citation type="journal article" date="2019" name="PLoS Biol.">
        <title>Sex chromosomes control vertical transmission of feminizing Wolbachia symbionts in an isopod.</title>
        <authorList>
            <person name="Becking T."/>
            <person name="Chebbi M.A."/>
            <person name="Giraud I."/>
            <person name="Moumen B."/>
            <person name="Laverre T."/>
            <person name="Caubet Y."/>
            <person name="Peccoud J."/>
            <person name="Gilbert C."/>
            <person name="Cordaux R."/>
        </authorList>
    </citation>
    <scope>NUCLEOTIDE SEQUENCE [LARGE SCALE GENOMIC DNA]</scope>
    <source>
        <strain evidence="2">ANa2</strain>
        <tissue evidence="2">Whole body excluding digestive tract and cuticle</tissue>
    </source>
</reference>
<organism evidence="2 3">
    <name type="scientific">Armadillidium nasatum</name>
    <dbReference type="NCBI Taxonomy" id="96803"/>
    <lineage>
        <taxon>Eukaryota</taxon>
        <taxon>Metazoa</taxon>
        <taxon>Ecdysozoa</taxon>
        <taxon>Arthropoda</taxon>
        <taxon>Crustacea</taxon>
        <taxon>Multicrustacea</taxon>
        <taxon>Malacostraca</taxon>
        <taxon>Eumalacostraca</taxon>
        <taxon>Peracarida</taxon>
        <taxon>Isopoda</taxon>
        <taxon>Oniscidea</taxon>
        <taxon>Crinocheta</taxon>
        <taxon>Armadillidiidae</taxon>
        <taxon>Armadillidium</taxon>
    </lineage>
</organism>
<dbReference type="PANTHER" id="PTHR11012">
    <property type="entry name" value="PROTEIN KINASE-LIKE DOMAIN-CONTAINING"/>
    <property type="match status" value="1"/>
</dbReference>
<evidence type="ECO:0000259" key="1">
    <source>
        <dbReference type="SMART" id="SM00587"/>
    </source>
</evidence>
<feature type="domain" description="CHK kinase-like" evidence="1">
    <location>
        <begin position="136"/>
        <end position="334"/>
    </location>
</feature>
<dbReference type="OrthoDB" id="5915577at2759"/>
<dbReference type="PANTHER" id="PTHR11012:SF30">
    <property type="entry name" value="PROTEIN KINASE-LIKE DOMAIN-CONTAINING"/>
    <property type="match status" value="1"/>
</dbReference>
<comment type="caution">
    <text evidence="2">The sequence shown here is derived from an EMBL/GenBank/DDBJ whole genome shotgun (WGS) entry which is preliminary data.</text>
</comment>
<dbReference type="Gene3D" id="3.90.1200.10">
    <property type="match status" value="1"/>
</dbReference>
<dbReference type="EMBL" id="SEYY01018487">
    <property type="protein sequence ID" value="KAB7499282.1"/>
    <property type="molecule type" value="Genomic_DNA"/>
</dbReference>
<gene>
    <name evidence="2" type="ORF">Anas_04958</name>
</gene>
<dbReference type="AlphaFoldDB" id="A0A5N5SZ24"/>
<sequence length="437" mass="50846">MSDKNASPNIKSYEIITEDLVKETLQNDRGKNAELLSWELKDFTNKGDGYMSVITSIQVKFKENGEMFEKSYVAKLNPLRPKSSLNDLTEGAFYHEITILFNVIEDMNKELETLGLPRIKTPKIYSKTEEKEKEGFITENLRTQGFVLHDRMKGQDLNHALLVVEELGRFHASSLLLEETIAPKTFLETYDNFEEPYLEVNSPTFKPFEVLFTSQAEGAIKYLKSFPKYEKCVNWIKTNGPSFYKIYIEAFIPNKPFDVLVHGDSWTNNMLFKYDEKNKPIDIRFVDLQCSRKASPAVDLVYFFYTSLDGDVRSKYFNDLLFAYYQSFSRVLNLAQMTVPFSFKELQNEVEKRKIFGIVTGIFIVQGVLFASEDEIWDFNELTDDNIEEFTETQKKNAQKIGNREGPFKDRFLSLFDDMLESNVFWEETGVQRKNIS</sequence>
<proteinExistence type="predicted"/>
<dbReference type="SUPFAM" id="SSF56112">
    <property type="entry name" value="Protein kinase-like (PK-like)"/>
    <property type="match status" value="1"/>
</dbReference>
<protein>
    <recommendedName>
        <fullName evidence="1">CHK kinase-like domain-containing protein</fullName>
    </recommendedName>
</protein>
<dbReference type="Pfam" id="PF02958">
    <property type="entry name" value="EcKL"/>
    <property type="match status" value="1"/>
</dbReference>
<name>A0A5N5SZ24_9CRUS</name>
<dbReference type="InterPro" id="IPR011009">
    <property type="entry name" value="Kinase-like_dom_sf"/>
</dbReference>
<dbReference type="Proteomes" id="UP000326759">
    <property type="component" value="Unassembled WGS sequence"/>
</dbReference>
<dbReference type="InterPro" id="IPR004119">
    <property type="entry name" value="EcKL"/>
</dbReference>
<dbReference type="InterPro" id="IPR015897">
    <property type="entry name" value="CHK_kinase-like"/>
</dbReference>
<keyword evidence="3" id="KW-1185">Reference proteome</keyword>
<evidence type="ECO:0000313" key="3">
    <source>
        <dbReference type="Proteomes" id="UP000326759"/>
    </source>
</evidence>
<evidence type="ECO:0000313" key="2">
    <source>
        <dbReference type="EMBL" id="KAB7499282.1"/>
    </source>
</evidence>
<dbReference type="SMART" id="SM00587">
    <property type="entry name" value="CHK"/>
    <property type="match status" value="1"/>
</dbReference>